<dbReference type="Proteomes" id="UP000733611">
    <property type="component" value="Unassembled WGS sequence"/>
</dbReference>
<feature type="transmembrane region" description="Helical" evidence="1">
    <location>
        <begin position="56"/>
        <end position="73"/>
    </location>
</feature>
<keyword evidence="1" id="KW-0812">Transmembrane</keyword>
<organism evidence="2 3">
    <name type="scientific">Candidatus Anaerobiospirillum pullicola</name>
    <dbReference type="NCBI Taxonomy" id="2838451"/>
    <lineage>
        <taxon>Bacteria</taxon>
        <taxon>Pseudomonadati</taxon>
        <taxon>Pseudomonadota</taxon>
        <taxon>Gammaproteobacteria</taxon>
        <taxon>Aeromonadales</taxon>
        <taxon>Succinivibrionaceae</taxon>
        <taxon>Anaerobiospirillum</taxon>
    </lineage>
</organism>
<evidence type="ECO:0000313" key="3">
    <source>
        <dbReference type="Proteomes" id="UP000733611"/>
    </source>
</evidence>
<evidence type="ECO:0000313" key="2">
    <source>
        <dbReference type="EMBL" id="MBU3844646.1"/>
    </source>
</evidence>
<protein>
    <submittedName>
        <fullName evidence="2">Uncharacterized protein</fullName>
    </submittedName>
</protein>
<accession>A0A948X1N8</accession>
<dbReference type="AlphaFoldDB" id="A0A948X1N8"/>
<keyword evidence="1" id="KW-1133">Transmembrane helix</keyword>
<comment type="caution">
    <text evidence="2">The sequence shown here is derived from an EMBL/GenBank/DDBJ whole genome shotgun (WGS) entry which is preliminary data.</text>
</comment>
<feature type="transmembrane region" description="Helical" evidence="1">
    <location>
        <begin position="27"/>
        <end position="44"/>
    </location>
</feature>
<reference evidence="2" key="2">
    <citation type="submission" date="2021-04" db="EMBL/GenBank/DDBJ databases">
        <authorList>
            <person name="Gilroy R."/>
        </authorList>
    </citation>
    <scope>NUCLEOTIDE SEQUENCE</scope>
    <source>
        <strain evidence="2">378</strain>
    </source>
</reference>
<sequence>MASNYQQRAKGEVPENILAAYKKVDKIFTVLMGFMAVIMFVLAFKCKEMSTGDVWAFGIALIISSLAVVYAMTRLSKLLNIISQYEDDSED</sequence>
<name>A0A948X1N8_9GAMM</name>
<evidence type="ECO:0000256" key="1">
    <source>
        <dbReference type="SAM" id="Phobius"/>
    </source>
</evidence>
<gene>
    <name evidence="2" type="ORF">H9847_07250</name>
</gene>
<proteinExistence type="predicted"/>
<dbReference type="EMBL" id="JAHLFE010000147">
    <property type="protein sequence ID" value="MBU3844646.1"/>
    <property type="molecule type" value="Genomic_DNA"/>
</dbReference>
<reference evidence="2" key="1">
    <citation type="journal article" date="2021" name="PeerJ">
        <title>Extensive microbial diversity within the chicken gut microbiome revealed by metagenomics and culture.</title>
        <authorList>
            <person name="Gilroy R."/>
            <person name="Ravi A."/>
            <person name="Getino M."/>
            <person name="Pursley I."/>
            <person name="Horton D.L."/>
            <person name="Alikhan N.F."/>
            <person name="Baker D."/>
            <person name="Gharbi K."/>
            <person name="Hall N."/>
            <person name="Watson M."/>
            <person name="Adriaenssens E.M."/>
            <person name="Foster-Nyarko E."/>
            <person name="Jarju S."/>
            <person name="Secka A."/>
            <person name="Antonio M."/>
            <person name="Oren A."/>
            <person name="Chaudhuri R.R."/>
            <person name="La Ragione R."/>
            <person name="Hildebrand F."/>
            <person name="Pallen M.J."/>
        </authorList>
    </citation>
    <scope>NUCLEOTIDE SEQUENCE</scope>
    <source>
        <strain evidence="2">378</strain>
    </source>
</reference>
<keyword evidence="1" id="KW-0472">Membrane</keyword>